<dbReference type="InterPro" id="IPR015631">
    <property type="entry name" value="CD2/SLAM_rcpt"/>
</dbReference>
<evidence type="ECO:0000256" key="2">
    <source>
        <dbReference type="ARBA" id="ARBA00022729"/>
    </source>
</evidence>
<keyword evidence="3 5" id="KW-0472">Membrane</keyword>
<dbReference type="AlphaFoldDB" id="A0A8J4UEW1"/>
<evidence type="ECO:0000256" key="3">
    <source>
        <dbReference type="ARBA" id="ARBA00023136"/>
    </source>
</evidence>
<feature type="transmembrane region" description="Helical" evidence="5">
    <location>
        <begin position="251"/>
        <end position="271"/>
    </location>
</feature>
<keyword evidence="5" id="KW-0812">Transmembrane</keyword>
<proteinExistence type="predicted"/>
<feature type="non-terminal residue" evidence="7">
    <location>
        <position position="1"/>
    </location>
</feature>
<name>A0A8J4UEW1_CLAMG</name>
<keyword evidence="2" id="KW-0732">Signal</keyword>
<evidence type="ECO:0000256" key="4">
    <source>
        <dbReference type="ARBA" id="ARBA00023180"/>
    </source>
</evidence>
<sequence>LHHSGFMVFVSVWLFEVLILLSLLVGALYIFPRLHRKRRISESLLFQDPVVCRFTESNNQCSVALGQQLHLQMPLVDVFNLKITDKTFTNRIILKYRKTQSNPQTPNIPGWKFVNDTKTLILTSAERNNSGTYTVDTFDVNATTKGSYSLQVNIEAQVSSVKVSYSCLSSGVMKVSCSADGDNLHFNWTSDLNTLSHLENRTSTLILDKDHHGKVTCSVENHVSRDHITTELQPCPESTTSGGTSTAKSDLLLISLSSVCVLLILISILAFCMYKKRQGQKKKEAPSPEGRELMYAQVGHFPMDRIETRPGMSHAQDNGMEYAEVPRATKRKQKKKEEDEVQYGELVFNSPAKNKHKVAKEQDECVYSHVQHNRGSHPSRFPSCRTPTAKHRVTILCTLKPKNA</sequence>
<gene>
    <name evidence="7" type="ORF">DAT39_014155</name>
</gene>
<evidence type="ECO:0000256" key="1">
    <source>
        <dbReference type="ARBA" id="ARBA00004370"/>
    </source>
</evidence>
<dbReference type="PANTHER" id="PTHR12080">
    <property type="entry name" value="SIGNALING LYMPHOCYTIC ACTIVATION MOLECULE"/>
    <property type="match status" value="1"/>
</dbReference>
<dbReference type="PROSITE" id="PS50835">
    <property type="entry name" value="IG_LIKE"/>
    <property type="match status" value="1"/>
</dbReference>
<dbReference type="Proteomes" id="UP000727407">
    <property type="component" value="Unassembled WGS sequence"/>
</dbReference>
<keyword evidence="4" id="KW-0325">Glycoprotein</keyword>
<keyword evidence="5" id="KW-1133">Transmembrane helix</keyword>
<keyword evidence="8" id="KW-1185">Reference proteome</keyword>
<evidence type="ECO:0000313" key="7">
    <source>
        <dbReference type="EMBL" id="KAF5896127.1"/>
    </source>
</evidence>
<feature type="domain" description="Ig-like" evidence="6">
    <location>
        <begin position="172"/>
        <end position="229"/>
    </location>
</feature>
<dbReference type="OrthoDB" id="8439544at2759"/>
<comment type="subcellular location">
    <subcellularLocation>
        <location evidence="1">Membrane</location>
    </subcellularLocation>
</comment>
<evidence type="ECO:0000259" key="6">
    <source>
        <dbReference type="PROSITE" id="PS50835"/>
    </source>
</evidence>
<dbReference type="InterPro" id="IPR013783">
    <property type="entry name" value="Ig-like_fold"/>
</dbReference>
<organism evidence="7 8">
    <name type="scientific">Clarias magur</name>
    <name type="common">Asian catfish</name>
    <name type="synonym">Macropteronotus magur</name>
    <dbReference type="NCBI Taxonomy" id="1594786"/>
    <lineage>
        <taxon>Eukaryota</taxon>
        <taxon>Metazoa</taxon>
        <taxon>Chordata</taxon>
        <taxon>Craniata</taxon>
        <taxon>Vertebrata</taxon>
        <taxon>Euteleostomi</taxon>
        <taxon>Actinopterygii</taxon>
        <taxon>Neopterygii</taxon>
        <taxon>Teleostei</taxon>
        <taxon>Ostariophysi</taxon>
        <taxon>Siluriformes</taxon>
        <taxon>Clariidae</taxon>
        <taxon>Clarias</taxon>
    </lineage>
</organism>
<dbReference type="EMBL" id="QNUK01000290">
    <property type="protein sequence ID" value="KAF5896127.1"/>
    <property type="molecule type" value="Genomic_DNA"/>
</dbReference>
<reference evidence="7" key="1">
    <citation type="submission" date="2020-07" db="EMBL/GenBank/DDBJ databases">
        <title>Clarias magur genome sequencing, assembly and annotation.</title>
        <authorList>
            <person name="Kushwaha B."/>
            <person name="Kumar R."/>
            <person name="Das P."/>
            <person name="Joshi C.G."/>
            <person name="Kumar D."/>
            <person name="Nagpure N.S."/>
            <person name="Pandey M."/>
            <person name="Agarwal S."/>
            <person name="Srivastava S."/>
            <person name="Singh M."/>
            <person name="Sahoo L."/>
            <person name="Jayasankar P."/>
            <person name="Meher P.K."/>
            <person name="Koringa P.G."/>
            <person name="Iquebal M.A."/>
            <person name="Das S.P."/>
            <person name="Bit A."/>
            <person name="Patnaik S."/>
            <person name="Patel N."/>
            <person name="Shah T.M."/>
            <person name="Hinsu A."/>
            <person name="Jena J.K."/>
        </authorList>
    </citation>
    <scope>NUCLEOTIDE SEQUENCE</scope>
    <source>
        <strain evidence="7">CIFAMagur01</strain>
        <tissue evidence="7">Testis</tissue>
    </source>
</reference>
<feature type="transmembrane region" description="Helical" evidence="5">
    <location>
        <begin position="6"/>
        <end position="31"/>
    </location>
</feature>
<accession>A0A8J4UEW1</accession>
<evidence type="ECO:0000313" key="8">
    <source>
        <dbReference type="Proteomes" id="UP000727407"/>
    </source>
</evidence>
<protein>
    <recommendedName>
        <fullName evidence="6">Ig-like domain-containing protein</fullName>
    </recommendedName>
</protein>
<dbReference type="Gene3D" id="2.60.40.10">
    <property type="entry name" value="Immunoglobulins"/>
    <property type="match status" value="2"/>
</dbReference>
<dbReference type="InterPro" id="IPR007110">
    <property type="entry name" value="Ig-like_dom"/>
</dbReference>
<comment type="caution">
    <text evidence="7">The sequence shown here is derived from an EMBL/GenBank/DDBJ whole genome shotgun (WGS) entry which is preliminary data.</text>
</comment>
<dbReference type="PANTHER" id="PTHR12080:SF134">
    <property type="entry name" value="CD48 ANTIGEN"/>
    <property type="match status" value="1"/>
</dbReference>
<evidence type="ECO:0000256" key="5">
    <source>
        <dbReference type="SAM" id="Phobius"/>
    </source>
</evidence>
<dbReference type="GO" id="GO:0016020">
    <property type="term" value="C:membrane"/>
    <property type="evidence" value="ECO:0007669"/>
    <property type="project" value="UniProtKB-SubCell"/>
</dbReference>